<evidence type="ECO:0000313" key="1">
    <source>
        <dbReference type="EMBL" id="JAE39165.1"/>
    </source>
</evidence>
<sequence length="41" mass="4680">MVLSLLPLKYLDIFATNLPITCVISMHNMLTVSEIFSLFLH</sequence>
<name>A0A0A9HPY5_ARUDO</name>
<protein>
    <submittedName>
        <fullName evidence="1">Uncharacterized protein</fullName>
    </submittedName>
</protein>
<reference evidence="1" key="2">
    <citation type="journal article" date="2015" name="Data Brief">
        <title>Shoot transcriptome of the giant reed, Arundo donax.</title>
        <authorList>
            <person name="Barrero R.A."/>
            <person name="Guerrero F.D."/>
            <person name="Moolhuijzen P."/>
            <person name="Goolsby J.A."/>
            <person name="Tidwell J."/>
            <person name="Bellgard S.E."/>
            <person name="Bellgard M.I."/>
        </authorList>
    </citation>
    <scope>NUCLEOTIDE SEQUENCE</scope>
    <source>
        <tissue evidence="1">Shoot tissue taken approximately 20 cm above the soil surface</tissue>
    </source>
</reference>
<proteinExistence type="predicted"/>
<accession>A0A0A9HPY5</accession>
<dbReference type="AlphaFoldDB" id="A0A0A9HPY5"/>
<organism evidence="1">
    <name type="scientific">Arundo donax</name>
    <name type="common">Giant reed</name>
    <name type="synonym">Donax arundinaceus</name>
    <dbReference type="NCBI Taxonomy" id="35708"/>
    <lineage>
        <taxon>Eukaryota</taxon>
        <taxon>Viridiplantae</taxon>
        <taxon>Streptophyta</taxon>
        <taxon>Embryophyta</taxon>
        <taxon>Tracheophyta</taxon>
        <taxon>Spermatophyta</taxon>
        <taxon>Magnoliopsida</taxon>
        <taxon>Liliopsida</taxon>
        <taxon>Poales</taxon>
        <taxon>Poaceae</taxon>
        <taxon>PACMAD clade</taxon>
        <taxon>Arundinoideae</taxon>
        <taxon>Arundineae</taxon>
        <taxon>Arundo</taxon>
    </lineage>
</organism>
<dbReference type="EMBL" id="GBRH01158731">
    <property type="protein sequence ID" value="JAE39165.1"/>
    <property type="molecule type" value="Transcribed_RNA"/>
</dbReference>
<reference evidence="1" key="1">
    <citation type="submission" date="2014-09" db="EMBL/GenBank/DDBJ databases">
        <authorList>
            <person name="Magalhaes I.L.F."/>
            <person name="Oliveira U."/>
            <person name="Santos F.R."/>
            <person name="Vidigal T.H.D.A."/>
            <person name="Brescovit A.D."/>
            <person name="Santos A.J."/>
        </authorList>
    </citation>
    <scope>NUCLEOTIDE SEQUENCE</scope>
    <source>
        <tissue evidence="1">Shoot tissue taken approximately 20 cm above the soil surface</tissue>
    </source>
</reference>